<protein>
    <recommendedName>
        <fullName evidence="4">Outer membrane lipoprotein-sorting protein</fullName>
    </recommendedName>
</protein>
<dbReference type="OrthoDB" id="943918at2"/>
<gene>
    <name evidence="2" type="ORF">DJ013_21615</name>
</gene>
<dbReference type="Proteomes" id="UP000249873">
    <property type="component" value="Chromosome"/>
</dbReference>
<reference evidence="2 3" key="1">
    <citation type="submission" date="2018-05" db="EMBL/GenBank/DDBJ databases">
        <title>Complete genome sequence of Arcticibacterium luteifluviistationis SM1504T, a cytophagaceae bacterium isolated from Arctic surface seawater.</title>
        <authorList>
            <person name="Li Y."/>
            <person name="Qin Q.-L."/>
        </authorList>
    </citation>
    <scope>NUCLEOTIDE SEQUENCE [LARGE SCALE GENOMIC DNA]</scope>
    <source>
        <strain evidence="2 3">SM1504</strain>
    </source>
</reference>
<keyword evidence="1" id="KW-0732">Signal</keyword>
<accession>A0A2Z4GGX5</accession>
<evidence type="ECO:0008006" key="4">
    <source>
        <dbReference type="Google" id="ProtNLM"/>
    </source>
</evidence>
<dbReference type="KEGG" id="als:DJ013_21615"/>
<name>A0A2Z4GGX5_9BACT</name>
<dbReference type="RefSeq" id="WP_111374006.1">
    <property type="nucleotide sequence ID" value="NZ_CP029480.1"/>
</dbReference>
<feature type="chain" id="PRO_5016297020" description="Outer membrane lipoprotein-sorting protein" evidence="1">
    <location>
        <begin position="21"/>
        <end position="238"/>
    </location>
</feature>
<keyword evidence="3" id="KW-1185">Reference proteome</keyword>
<dbReference type="AlphaFoldDB" id="A0A2Z4GGX5"/>
<proteinExistence type="predicted"/>
<evidence type="ECO:0000313" key="3">
    <source>
        <dbReference type="Proteomes" id="UP000249873"/>
    </source>
</evidence>
<dbReference type="EMBL" id="CP029480">
    <property type="protein sequence ID" value="AWW00640.1"/>
    <property type="molecule type" value="Genomic_DNA"/>
</dbReference>
<evidence type="ECO:0000313" key="2">
    <source>
        <dbReference type="EMBL" id="AWW00640.1"/>
    </source>
</evidence>
<dbReference type="Gene3D" id="2.50.20.10">
    <property type="entry name" value="Lipoprotein localisation LolA/LolB/LppX"/>
    <property type="match status" value="1"/>
</dbReference>
<evidence type="ECO:0000256" key="1">
    <source>
        <dbReference type="SAM" id="SignalP"/>
    </source>
</evidence>
<organism evidence="2 3">
    <name type="scientific">Arcticibacterium luteifluviistationis</name>
    <dbReference type="NCBI Taxonomy" id="1784714"/>
    <lineage>
        <taxon>Bacteria</taxon>
        <taxon>Pseudomonadati</taxon>
        <taxon>Bacteroidota</taxon>
        <taxon>Cytophagia</taxon>
        <taxon>Cytophagales</taxon>
        <taxon>Leadbetterellaceae</taxon>
        <taxon>Arcticibacterium</taxon>
    </lineage>
</organism>
<feature type="signal peptide" evidence="1">
    <location>
        <begin position="1"/>
        <end position="20"/>
    </location>
</feature>
<sequence length="238" mass="26888">MKKQALIILGFITMSFGAFAQTADAIFDNYVKATGGEEVYNSIEAFSIHQAEEDAKVPYESNLAVSVKNNKVLRSRTVLSRNFLYELNGNNANLHVPTGGLNRGNSFQTQKLSDFEKSKLQVELNDKYLPFMNYKAKGYRAKLVGPKNIGGENTMQVELSNSDVTRNYYFSTKTNLIVQEDLTYSNGDKITYKHTAYDKLENGLRYPSESVMTEQGKTRTVKTDIKINNVPEDEFEVK</sequence>